<dbReference type="EMBL" id="JBHUJB010000087">
    <property type="protein sequence ID" value="MFD2160625.1"/>
    <property type="molecule type" value="Genomic_DNA"/>
</dbReference>
<evidence type="ECO:0000313" key="6">
    <source>
        <dbReference type="Proteomes" id="UP001597389"/>
    </source>
</evidence>
<evidence type="ECO:0000259" key="3">
    <source>
        <dbReference type="Pfam" id="PF03050"/>
    </source>
</evidence>
<evidence type="ECO:0000259" key="4">
    <source>
        <dbReference type="Pfam" id="PF13007"/>
    </source>
</evidence>
<dbReference type="PANTHER" id="PTHR33678:SF1">
    <property type="entry name" value="BLL1576 PROTEIN"/>
    <property type="match status" value="1"/>
</dbReference>
<name>A0ABW4ZFF7_9BACT</name>
<sequence length="521" mass="61024">MAEVNKELKKLRELNLQLSRENELLRQKLDVLARKIFGKSSEQLDRNQLQLLLEGANPVGKCESDDLETSDESSPSTRPRKRRKSRKESLPENLPTEEIILIPDEVQKDPSLYREIAEEVSEKLDYDPAQFRRIITRRKKFVKRSASFDDLEQFFIAPLPPSLKERSILTPRLAAEIASNRFCYHLPYYRQEQMFLTRHGVHLARNTMSQWIGDLASQYLTGIYNAMHEKMLSETYLQADETPIEYLEPGHGSTKKGYLWTLSRPDLHADDGRGDIFFQWHASRANDCLLKLLSTREQNFIGVLQCDGYSAYETYQQKADAIDLIGCWAHVRRKFYEARAYKPYISTWIIKQIQNLYAIESKLRKQRASPVERERIRLVESLPIYRRLEKALKMLVTKRKVLPQSNLGKAIHYALGQWDKLERCFFDGRLEIDNNLIENGIRPTKLGAKNWLFMGSHDAAQTNAIWYTLIESARRRKVDPWHYLVWLFTELPKIKVTKDTFAQYTPEAYARLQHHSQRKAS</sequence>
<dbReference type="Pfam" id="PF03050">
    <property type="entry name" value="DDE_Tnp_IS66"/>
    <property type="match status" value="1"/>
</dbReference>
<dbReference type="Pfam" id="PF13007">
    <property type="entry name" value="LZ_Tnp_IS66"/>
    <property type="match status" value="1"/>
</dbReference>
<feature type="domain" description="Transposase TnpC homeodomain" evidence="4">
    <location>
        <begin position="25"/>
        <end position="99"/>
    </location>
</feature>
<dbReference type="NCBIfam" id="NF033517">
    <property type="entry name" value="transpos_IS66"/>
    <property type="match status" value="1"/>
</dbReference>
<feature type="region of interest" description="Disordered" evidence="2">
    <location>
        <begin position="60"/>
        <end position="91"/>
    </location>
</feature>
<reference evidence="6" key="1">
    <citation type="journal article" date="2019" name="Int. J. Syst. Evol. Microbiol.">
        <title>The Global Catalogue of Microorganisms (GCM) 10K type strain sequencing project: providing services to taxonomists for standard genome sequencing and annotation.</title>
        <authorList>
            <consortium name="The Broad Institute Genomics Platform"/>
            <consortium name="The Broad Institute Genome Sequencing Center for Infectious Disease"/>
            <person name="Wu L."/>
            <person name="Ma J."/>
        </authorList>
    </citation>
    <scope>NUCLEOTIDE SEQUENCE [LARGE SCALE GENOMIC DNA]</scope>
    <source>
        <strain evidence="6">CCUG 57942</strain>
    </source>
</reference>
<proteinExistence type="predicted"/>
<evidence type="ECO:0000313" key="5">
    <source>
        <dbReference type="EMBL" id="MFD2160625.1"/>
    </source>
</evidence>
<dbReference type="Proteomes" id="UP001597389">
    <property type="component" value="Unassembled WGS sequence"/>
</dbReference>
<feature type="domain" description="Transposase IS66 central" evidence="3">
    <location>
        <begin position="166"/>
        <end position="461"/>
    </location>
</feature>
<protein>
    <submittedName>
        <fullName evidence="5">IS66 family transposase</fullName>
    </submittedName>
</protein>
<feature type="coiled-coil region" evidence="1">
    <location>
        <begin position="1"/>
        <end position="35"/>
    </location>
</feature>
<evidence type="ECO:0000256" key="1">
    <source>
        <dbReference type="SAM" id="Coils"/>
    </source>
</evidence>
<evidence type="ECO:0000256" key="2">
    <source>
        <dbReference type="SAM" id="MobiDB-lite"/>
    </source>
</evidence>
<dbReference type="PANTHER" id="PTHR33678">
    <property type="entry name" value="BLL1576 PROTEIN"/>
    <property type="match status" value="1"/>
</dbReference>
<accession>A0ABW4ZFF7</accession>
<gene>
    <name evidence="5" type="ORF">ACFSW8_17095</name>
</gene>
<dbReference type="InterPro" id="IPR024463">
    <property type="entry name" value="Transposase_TnpC_homeodom"/>
</dbReference>
<dbReference type="InterPro" id="IPR004291">
    <property type="entry name" value="Transposase_IS66_central"/>
</dbReference>
<organism evidence="5 6">
    <name type="scientific">Rubritalea tangerina</name>
    <dbReference type="NCBI Taxonomy" id="430798"/>
    <lineage>
        <taxon>Bacteria</taxon>
        <taxon>Pseudomonadati</taxon>
        <taxon>Verrucomicrobiota</taxon>
        <taxon>Verrucomicrobiia</taxon>
        <taxon>Verrucomicrobiales</taxon>
        <taxon>Rubritaleaceae</taxon>
        <taxon>Rubritalea</taxon>
    </lineage>
</organism>
<dbReference type="InterPro" id="IPR052344">
    <property type="entry name" value="Transposase-related"/>
</dbReference>
<keyword evidence="6" id="KW-1185">Reference proteome</keyword>
<dbReference type="RefSeq" id="WP_377088320.1">
    <property type="nucleotide sequence ID" value="NZ_JBHSJL010000014.1"/>
</dbReference>
<keyword evidence="1" id="KW-0175">Coiled coil</keyword>
<comment type="caution">
    <text evidence="5">The sequence shown here is derived from an EMBL/GenBank/DDBJ whole genome shotgun (WGS) entry which is preliminary data.</text>
</comment>